<dbReference type="InterPro" id="IPR011766">
    <property type="entry name" value="TPP_enzyme_TPP-bd"/>
</dbReference>
<evidence type="ECO:0000256" key="7">
    <source>
        <dbReference type="ARBA" id="ARBA00022793"/>
    </source>
</evidence>
<dbReference type="GO" id="GO:0000949">
    <property type="term" value="P:aromatic amino acid family catabolic process to alcohol via Ehrlich pathway"/>
    <property type="evidence" value="ECO:0007669"/>
    <property type="project" value="TreeGrafter"/>
</dbReference>
<dbReference type="GO" id="GO:0000287">
    <property type="term" value="F:magnesium ion binding"/>
    <property type="evidence" value="ECO:0007669"/>
    <property type="project" value="InterPro"/>
</dbReference>
<comment type="cofactor">
    <cofactor evidence="2">
        <name>thiamine diphosphate</name>
        <dbReference type="ChEBI" id="CHEBI:58937"/>
    </cofactor>
</comment>
<organism evidence="16 17">
    <name type="scientific">Immersiella caudata</name>
    <dbReference type="NCBI Taxonomy" id="314043"/>
    <lineage>
        <taxon>Eukaryota</taxon>
        <taxon>Fungi</taxon>
        <taxon>Dikarya</taxon>
        <taxon>Ascomycota</taxon>
        <taxon>Pezizomycotina</taxon>
        <taxon>Sordariomycetes</taxon>
        <taxon>Sordariomycetidae</taxon>
        <taxon>Sordariales</taxon>
        <taxon>Lasiosphaeriaceae</taxon>
        <taxon>Immersiella</taxon>
    </lineage>
</organism>
<dbReference type="GO" id="GO:0005634">
    <property type="term" value="C:nucleus"/>
    <property type="evidence" value="ECO:0007669"/>
    <property type="project" value="TreeGrafter"/>
</dbReference>
<evidence type="ECO:0000259" key="14">
    <source>
        <dbReference type="Pfam" id="PF02775"/>
    </source>
</evidence>
<comment type="cofactor">
    <cofactor evidence="11">
        <name>Mg(2+)</name>
        <dbReference type="ChEBI" id="CHEBI:18420"/>
    </cofactor>
    <text evidence="11">Binds 1 Mg(2+) per subunit.</text>
</comment>
<dbReference type="Proteomes" id="UP001175000">
    <property type="component" value="Unassembled WGS sequence"/>
</dbReference>
<feature type="domain" description="Thiamine pyrophosphate enzyme central" evidence="13">
    <location>
        <begin position="200"/>
        <end position="318"/>
    </location>
</feature>
<evidence type="ECO:0000256" key="9">
    <source>
        <dbReference type="ARBA" id="ARBA00023052"/>
    </source>
</evidence>
<sequence>MPDIFIGEYLFRRLKQIGIETIFGVPGDYELSLLDQVEPQGLAWIGTPNELVGAYAADGYARVKGAAALVTTFGPGELSALCGIGGAFTEKVPVVHIVGYPINALQKSGKILHHTLGDGDHDHYLRISNELSCATTVLRDPATAASEIDRVLNAMLYHSQPGYIGISEDIAYSKVTDEYLKTPLVKVLAPSAPEAEAKAVAEIVKALESAKAPILMVDGGAARPSWAEHVNPLIEALKIPFFVTSMGKGVANEESPYFKGNYAGVGSWPENANAAVNSSDVILWLGNYPSDFNTGIFTVDVEGKTVIDLQRFSAKVGHVEYDARINYVLPNLVEAFNSHAQLPQLQIQQAKPIASLAVPQTIEHDWLWNRFSTFLKPGDLVVTETGTCQAGIGGTVFPAGVEGWTQTIYGSIGYATGAAAGAAVAAQETDKHKRLVLITGEGSMQLTIQGLTLLNRFGIPPVIFVLNNKGYTIERFFRGWTAGYNDVDNWDYGALSKAFAPEVTGVKSFKVETGAQLDELMANEEFNNATYPQIVDMIMGVDDAPSWMKIIFEEKKKRLLAGQDN</sequence>
<evidence type="ECO:0000256" key="11">
    <source>
        <dbReference type="PIRSR" id="PIRSR036565-2"/>
    </source>
</evidence>
<dbReference type="PIRSF" id="PIRSF036565">
    <property type="entry name" value="Pyruvt_ip_decrb"/>
    <property type="match status" value="1"/>
</dbReference>
<protein>
    <recommendedName>
        <fullName evidence="5">Pyruvate decarboxylase</fullName>
        <ecNumber evidence="4">4.1.1.1</ecNumber>
    </recommendedName>
</protein>
<dbReference type="InterPro" id="IPR012110">
    <property type="entry name" value="PDC/IPDC-like"/>
</dbReference>
<keyword evidence="17" id="KW-1185">Reference proteome</keyword>
<dbReference type="InterPro" id="IPR047213">
    <property type="entry name" value="TPP_PYR_PDC_IPDC-like"/>
</dbReference>
<gene>
    <name evidence="16" type="ORF">B0T14DRAFT_500176</name>
</gene>
<dbReference type="InterPro" id="IPR012000">
    <property type="entry name" value="Thiamin_PyroP_enz_cen_dom"/>
</dbReference>
<dbReference type="Pfam" id="PF00205">
    <property type="entry name" value="TPP_enzyme_M"/>
    <property type="match status" value="1"/>
</dbReference>
<evidence type="ECO:0000256" key="8">
    <source>
        <dbReference type="ARBA" id="ARBA00022842"/>
    </source>
</evidence>
<accession>A0AA39WBW7</accession>
<feature type="binding site" evidence="11">
    <location>
        <position position="468"/>
    </location>
    <ligand>
        <name>Mg(2+)</name>
        <dbReference type="ChEBI" id="CHEBI:18420"/>
    </ligand>
</feature>
<evidence type="ECO:0000313" key="16">
    <source>
        <dbReference type="EMBL" id="KAK0610990.1"/>
    </source>
</evidence>
<comment type="catalytic activity">
    <reaction evidence="1">
        <text>a 2-oxocarboxylate + H(+) = an aldehyde + CO2</text>
        <dbReference type="Rhea" id="RHEA:11628"/>
        <dbReference type="ChEBI" id="CHEBI:15378"/>
        <dbReference type="ChEBI" id="CHEBI:16526"/>
        <dbReference type="ChEBI" id="CHEBI:17478"/>
        <dbReference type="ChEBI" id="CHEBI:35179"/>
        <dbReference type="EC" id="4.1.1.1"/>
    </reaction>
</comment>
<dbReference type="Pfam" id="PF02776">
    <property type="entry name" value="TPP_enzyme_N"/>
    <property type="match status" value="1"/>
</dbReference>
<dbReference type="Pfam" id="PF02775">
    <property type="entry name" value="TPP_enzyme_C"/>
    <property type="match status" value="1"/>
</dbReference>
<evidence type="ECO:0000256" key="6">
    <source>
        <dbReference type="ARBA" id="ARBA00022723"/>
    </source>
</evidence>
<comment type="similarity">
    <text evidence="3 12">Belongs to the TPP enzyme family.</text>
</comment>
<comment type="caution">
    <text evidence="16">The sequence shown here is derived from an EMBL/GenBank/DDBJ whole genome shotgun (WGS) entry which is preliminary data.</text>
</comment>
<dbReference type="SUPFAM" id="SSF52467">
    <property type="entry name" value="DHS-like NAD/FAD-binding domain"/>
    <property type="match status" value="1"/>
</dbReference>
<dbReference type="GO" id="GO:0005829">
    <property type="term" value="C:cytosol"/>
    <property type="evidence" value="ECO:0007669"/>
    <property type="project" value="TreeGrafter"/>
</dbReference>
<evidence type="ECO:0000313" key="17">
    <source>
        <dbReference type="Proteomes" id="UP001175000"/>
    </source>
</evidence>
<feature type="domain" description="Thiamine pyrophosphate enzyme TPP-binding" evidence="14">
    <location>
        <begin position="405"/>
        <end position="522"/>
    </location>
</feature>
<dbReference type="InterPro" id="IPR029035">
    <property type="entry name" value="DHS-like_NAD/FAD-binding_dom"/>
</dbReference>
<dbReference type="Gene3D" id="3.40.50.1220">
    <property type="entry name" value="TPP-binding domain"/>
    <property type="match status" value="1"/>
</dbReference>
<dbReference type="AlphaFoldDB" id="A0AA39WBW7"/>
<keyword evidence="9 12" id="KW-0786">Thiamine pyrophosphate</keyword>
<keyword evidence="6 11" id="KW-0479">Metal-binding</keyword>
<dbReference type="InterPro" id="IPR012001">
    <property type="entry name" value="Thiamin_PyroP_enz_TPP-bd_dom"/>
</dbReference>
<dbReference type="SUPFAM" id="SSF52518">
    <property type="entry name" value="Thiamin diphosphate-binding fold (THDP-binding)"/>
    <property type="match status" value="2"/>
</dbReference>
<evidence type="ECO:0000259" key="15">
    <source>
        <dbReference type="Pfam" id="PF02776"/>
    </source>
</evidence>
<dbReference type="PANTHER" id="PTHR43452">
    <property type="entry name" value="PYRUVATE DECARBOXYLASE"/>
    <property type="match status" value="1"/>
</dbReference>
<evidence type="ECO:0000256" key="5">
    <source>
        <dbReference type="ARBA" id="ARBA00014422"/>
    </source>
</evidence>
<dbReference type="EMBL" id="JAULSU010000007">
    <property type="protein sequence ID" value="KAK0610990.1"/>
    <property type="molecule type" value="Genomic_DNA"/>
</dbReference>
<keyword evidence="7" id="KW-0210">Decarboxylase</keyword>
<dbReference type="GO" id="GO:0030976">
    <property type="term" value="F:thiamine pyrophosphate binding"/>
    <property type="evidence" value="ECO:0007669"/>
    <property type="project" value="InterPro"/>
</dbReference>
<keyword evidence="8 11" id="KW-0460">Magnesium</keyword>
<evidence type="ECO:0000256" key="12">
    <source>
        <dbReference type="RuleBase" id="RU362132"/>
    </source>
</evidence>
<dbReference type="InterPro" id="IPR029061">
    <property type="entry name" value="THDP-binding"/>
</dbReference>
<dbReference type="Gene3D" id="3.40.50.970">
    <property type="match status" value="2"/>
</dbReference>
<evidence type="ECO:0000256" key="4">
    <source>
        <dbReference type="ARBA" id="ARBA00013202"/>
    </source>
</evidence>
<evidence type="ECO:0000256" key="1">
    <source>
        <dbReference type="ARBA" id="ARBA00001041"/>
    </source>
</evidence>
<evidence type="ECO:0000256" key="10">
    <source>
        <dbReference type="ARBA" id="ARBA00023239"/>
    </source>
</evidence>
<proteinExistence type="inferred from homology"/>
<evidence type="ECO:0000256" key="2">
    <source>
        <dbReference type="ARBA" id="ARBA00001964"/>
    </source>
</evidence>
<keyword evidence="10" id="KW-0456">Lyase</keyword>
<dbReference type="FunFam" id="3.40.50.970:FF:000024">
    <property type="entry name" value="Pyruvate decarboxylase isozyme"/>
    <property type="match status" value="1"/>
</dbReference>
<dbReference type="EC" id="4.1.1.1" evidence="4"/>
<dbReference type="FunFam" id="3.40.50.970:FF:000019">
    <property type="entry name" value="Pyruvate decarboxylase isozyme"/>
    <property type="match status" value="1"/>
</dbReference>
<reference evidence="16" key="1">
    <citation type="submission" date="2023-06" db="EMBL/GenBank/DDBJ databases">
        <title>Genome-scale phylogeny and comparative genomics of the fungal order Sordariales.</title>
        <authorList>
            <consortium name="Lawrence Berkeley National Laboratory"/>
            <person name="Hensen N."/>
            <person name="Bonometti L."/>
            <person name="Westerberg I."/>
            <person name="Brannstrom I.O."/>
            <person name="Guillou S."/>
            <person name="Cros-Aarteil S."/>
            <person name="Calhoun S."/>
            <person name="Haridas S."/>
            <person name="Kuo A."/>
            <person name="Mondo S."/>
            <person name="Pangilinan J."/>
            <person name="Riley R."/>
            <person name="Labutti K."/>
            <person name="Andreopoulos B."/>
            <person name="Lipzen A."/>
            <person name="Chen C."/>
            <person name="Yanf M."/>
            <person name="Daum C."/>
            <person name="Ng V."/>
            <person name="Clum A."/>
            <person name="Steindorff A."/>
            <person name="Ohm R."/>
            <person name="Martin F."/>
            <person name="Silar P."/>
            <person name="Natvig D."/>
            <person name="Lalanne C."/>
            <person name="Gautier V."/>
            <person name="Ament-Velasquez S.L."/>
            <person name="Kruys A."/>
            <person name="Hutchinson M.I."/>
            <person name="Powell A.J."/>
            <person name="Barry K."/>
            <person name="Miller A.N."/>
            <person name="Grigoriev I.V."/>
            <person name="Debuchy R."/>
            <person name="Gladieux P."/>
            <person name="Thoren M.H."/>
            <person name="Johannesson H."/>
        </authorList>
    </citation>
    <scope>NUCLEOTIDE SEQUENCE</scope>
    <source>
        <strain evidence="16">CBS 606.72</strain>
    </source>
</reference>
<feature type="binding site" evidence="11">
    <location>
        <position position="470"/>
    </location>
    <ligand>
        <name>Mg(2+)</name>
        <dbReference type="ChEBI" id="CHEBI:18420"/>
    </ligand>
</feature>
<dbReference type="CDD" id="cd07038">
    <property type="entry name" value="TPP_PYR_PDC_IPDC_like"/>
    <property type="match status" value="1"/>
</dbReference>
<dbReference type="PANTHER" id="PTHR43452:SF30">
    <property type="entry name" value="PYRUVATE DECARBOXYLASE ISOZYME 1-RELATED"/>
    <property type="match status" value="1"/>
</dbReference>
<dbReference type="GO" id="GO:0004737">
    <property type="term" value="F:pyruvate decarboxylase activity"/>
    <property type="evidence" value="ECO:0007669"/>
    <property type="project" value="UniProtKB-EC"/>
</dbReference>
<name>A0AA39WBW7_9PEZI</name>
<evidence type="ECO:0000256" key="3">
    <source>
        <dbReference type="ARBA" id="ARBA00007812"/>
    </source>
</evidence>
<evidence type="ECO:0000259" key="13">
    <source>
        <dbReference type="Pfam" id="PF00205"/>
    </source>
</evidence>
<feature type="domain" description="Thiamine pyrophosphate enzyme N-terminal TPP-binding" evidence="15">
    <location>
        <begin position="7"/>
        <end position="113"/>
    </location>
</feature>